<evidence type="ECO:0000313" key="2">
    <source>
        <dbReference type="EMBL" id="MBA6154208.1"/>
    </source>
</evidence>
<dbReference type="Proteomes" id="UP000541857">
    <property type="component" value="Unassembled WGS sequence"/>
</dbReference>
<evidence type="ECO:0000313" key="3">
    <source>
        <dbReference type="Proteomes" id="UP000541857"/>
    </source>
</evidence>
<dbReference type="RefSeq" id="WP_182206484.1">
    <property type="nucleotide sequence ID" value="NZ_JACGLT010000015.1"/>
</dbReference>
<dbReference type="Gene3D" id="3.60.21.10">
    <property type="match status" value="1"/>
</dbReference>
<sequence length="319" mass="37749">MIDLIGDVHGYADELEELLTKLGYSKKDNYYSHPERKALFVGDYIDRGPKIRETLEIVKQMSDNGSAIALMGNHEYNALTFHFENPKGGHLREHSIKNILQHYNTLNQFRNTEEFPNGEEEWEAYLEWFKTLPLFYETEIFRAVHACWDYKSIDYLKKHLPNNRLTDDLIHQSVNKETELYDAIENTLKGKELCMPEGMYFFDEDNIKRKEMRYKWWEDLSKMTYDKVKMHSIAELPEGAIELSAIKDNDYYRKGDKSVFFGHYWLKLAETSKDKPTLFRDNICCLDYSVAKGGHLVAYSFDDELKLDEHKFTWVKKIV</sequence>
<accession>A0A7W2M7R6</accession>
<dbReference type="InterPro" id="IPR029052">
    <property type="entry name" value="Metallo-depent_PP-like"/>
</dbReference>
<evidence type="ECO:0000259" key="1">
    <source>
        <dbReference type="Pfam" id="PF00149"/>
    </source>
</evidence>
<dbReference type="GO" id="GO:0005737">
    <property type="term" value="C:cytoplasm"/>
    <property type="evidence" value="ECO:0007669"/>
    <property type="project" value="TreeGrafter"/>
</dbReference>
<name>A0A7W2M7R6_9FLAO</name>
<protein>
    <submittedName>
        <fullName evidence="2">Metallophosphoesterase</fullName>
    </submittedName>
</protein>
<dbReference type="Pfam" id="PF00149">
    <property type="entry name" value="Metallophos"/>
    <property type="match status" value="1"/>
</dbReference>
<dbReference type="GO" id="GO:0016791">
    <property type="term" value="F:phosphatase activity"/>
    <property type="evidence" value="ECO:0007669"/>
    <property type="project" value="TreeGrafter"/>
</dbReference>
<dbReference type="SUPFAM" id="SSF56300">
    <property type="entry name" value="Metallo-dependent phosphatases"/>
    <property type="match status" value="1"/>
</dbReference>
<dbReference type="InterPro" id="IPR004843">
    <property type="entry name" value="Calcineurin-like_PHP"/>
</dbReference>
<dbReference type="AlphaFoldDB" id="A0A7W2M7R6"/>
<dbReference type="PANTHER" id="PTHR42850">
    <property type="entry name" value="METALLOPHOSPHOESTERASE"/>
    <property type="match status" value="1"/>
</dbReference>
<keyword evidence="3" id="KW-1185">Reference proteome</keyword>
<comment type="caution">
    <text evidence="2">The sequence shown here is derived from an EMBL/GenBank/DDBJ whole genome shotgun (WGS) entry which is preliminary data.</text>
</comment>
<feature type="domain" description="Calcineurin-like phosphoesterase" evidence="1">
    <location>
        <begin position="2"/>
        <end position="166"/>
    </location>
</feature>
<dbReference type="PRINTS" id="PR00114">
    <property type="entry name" value="STPHPHTASE"/>
</dbReference>
<reference evidence="2 3" key="1">
    <citation type="submission" date="2020-07" db="EMBL/GenBank/DDBJ databases">
        <title>Bacterium isolated from marine sediment.</title>
        <authorList>
            <person name="Shang D."/>
        </authorList>
    </citation>
    <scope>NUCLEOTIDE SEQUENCE [LARGE SCALE GENOMIC DNA]</scope>
    <source>
        <strain evidence="2 3">F6074</strain>
    </source>
</reference>
<dbReference type="InterPro" id="IPR050126">
    <property type="entry name" value="Ap4A_hydrolase"/>
</dbReference>
<organism evidence="2 3">
    <name type="scientific">Gelidibacter maritimus</name>
    <dbReference type="NCBI Taxonomy" id="2761487"/>
    <lineage>
        <taxon>Bacteria</taxon>
        <taxon>Pseudomonadati</taxon>
        <taxon>Bacteroidota</taxon>
        <taxon>Flavobacteriia</taxon>
        <taxon>Flavobacteriales</taxon>
        <taxon>Flavobacteriaceae</taxon>
        <taxon>Gelidibacter</taxon>
    </lineage>
</organism>
<gene>
    <name evidence="2" type="ORF">H3Z82_15890</name>
</gene>
<dbReference type="InterPro" id="IPR006186">
    <property type="entry name" value="Ser/Thr-sp_prot-phosphatase"/>
</dbReference>
<dbReference type="EMBL" id="JACGLT010000015">
    <property type="protein sequence ID" value="MBA6154208.1"/>
    <property type="molecule type" value="Genomic_DNA"/>
</dbReference>
<proteinExistence type="predicted"/>
<dbReference type="PANTHER" id="PTHR42850:SF7">
    <property type="entry name" value="BIS(5'-NUCLEOSYL)-TETRAPHOSPHATASE PRPE [ASYMMETRICAL]"/>
    <property type="match status" value="1"/>
</dbReference>